<keyword evidence="3" id="KW-1185">Reference proteome</keyword>
<dbReference type="OrthoDB" id="9104071at2"/>
<sequence length="73" mass="8290">MTPAKVLSMFERQYLEGKTPVDPEQTCTGFAEWVASAWELLDPEQRTLLLTVGATLWRDGYILRAGTSTKDLW</sequence>
<proteinExistence type="predicted"/>
<dbReference type="EMBL" id="LXJZ01000242">
    <property type="protein sequence ID" value="OAJ51936.1"/>
    <property type="molecule type" value="Genomic_DNA"/>
</dbReference>
<comment type="caution">
    <text evidence="1">The sequence shown here is derived from an EMBL/GenBank/DDBJ whole genome shotgun (WGS) entry which is preliminary data.</text>
</comment>
<reference evidence="3 4" key="1">
    <citation type="submission" date="2016-04" db="EMBL/GenBank/DDBJ databases">
        <title>Reclassification of Paraburkholderia panaciterrae (Farh et al. 2015) Dobritsa &amp; Samadpour 2016 as a later homotypic synonym of Paraburkholderia ginsengiterrae (Farh et al. 2015) Dobritsa &amp; Samadpour 2016.</title>
        <authorList>
            <person name="Dobritsa A.P."/>
            <person name="Kutumbaka K."/>
            <person name="Samadpour M."/>
        </authorList>
    </citation>
    <scope>NUCLEOTIDE SEQUENCE [LARGE SCALE GENOMIC DNA]</scope>
    <source>
        <strain evidence="1 4">DCY85</strain>
        <strain evidence="2 3">DCY85-1</strain>
    </source>
</reference>
<name>A0A1A9MW64_9BURK</name>
<dbReference type="EMBL" id="LXKA01000393">
    <property type="protein sequence ID" value="OAJ51329.1"/>
    <property type="molecule type" value="Genomic_DNA"/>
</dbReference>
<gene>
    <name evidence="2" type="ORF">A6V36_15355</name>
    <name evidence="1" type="ORF">A6V37_11460</name>
</gene>
<dbReference type="AlphaFoldDB" id="A0A1A9MW64"/>
<evidence type="ECO:0000313" key="3">
    <source>
        <dbReference type="Proteomes" id="UP000077961"/>
    </source>
</evidence>
<dbReference type="RefSeq" id="WP_064272264.1">
    <property type="nucleotide sequence ID" value="NZ_LXJZ01000242.1"/>
</dbReference>
<evidence type="ECO:0000313" key="1">
    <source>
        <dbReference type="EMBL" id="OAJ51329.1"/>
    </source>
</evidence>
<evidence type="ECO:0000313" key="2">
    <source>
        <dbReference type="EMBL" id="OAJ51936.1"/>
    </source>
</evidence>
<dbReference type="STRING" id="1462993.A6V36_15355"/>
<accession>A0A1A9MW64</accession>
<evidence type="ECO:0000313" key="4">
    <source>
        <dbReference type="Proteomes" id="UP000078116"/>
    </source>
</evidence>
<protein>
    <submittedName>
        <fullName evidence="1">Uncharacterized protein</fullName>
    </submittedName>
</protein>
<dbReference type="Proteomes" id="UP000077961">
    <property type="component" value="Unassembled WGS sequence"/>
</dbReference>
<organism evidence="1 4">
    <name type="scientific">Paraburkholderia ginsengiterrae</name>
    <dbReference type="NCBI Taxonomy" id="1462993"/>
    <lineage>
        <taxon>Bacteria</taxon>
        <taxon>Pseudomonadati</taxon>
        <taxon>Pseudomonadota</taxon>
        <taxon>Betaproteobacteria</taxon>
        <taxon>Burkholderiales</taxon>
        <taxon>Burkholderiaceae</taxon>
        <taxon>Paraburkholderia</taxon>
    </lineage>
</organism>
<dbReference type="Proteomes" id="UP000078116">
    <property type="component" value="Unassembled WGS sequence"/>
</dbReference>